<dbReference type="Pfam" id="PF00076">
    <property type="entry name" value="RRM_1"/>
    <property type="match status" value="2"/>
</dbReference>
<keyword evidence="2 4" id="KW-0694">RNA-binding</keyword>
<dbReference type="SMART" id="SM00361">
    <property type="entry name" value="RRM_1"/>
    <property type="match status" value="1"/>
</dbReference>
<evidence type="ECO:0000256" key="3">
    <source>
        <dbReference type="ARBA" id="ARBA00023187"/>
    </source>
</evidence>
<dbReference type="InterPro" id="IPR035979">
    <property type="entry name" value="RBD_domain_sf"/>
</dbReference>
<dbReference type="InterPro" id="IPR012677">
    <property type="entry name" value="Nucleotide-bd_a/b_plait_sf"/>
</dbReference>
<dbReference type="EMBL" id="HBEV01015377">
    <property type="protein sequence ID" value="CAD8594541.1"/>
    <property type="molecule type" value="Transcribed_RNA"/>
</dbReference>
<dbReference type="InterPro" id="IPR000504">
    <property type="entry name" value="RRM_dom"/>
</dbReference>
<evidence type="ECO:0000256" key="2">
    <source>
        <dbReference type="ARBA" id="ARBA00022884"/>
    </source>
</evidence>
<evidence type="ECO:0000256" key="5">
    <source>
        <dbReference type="SAM" id="MobiDB-lite"/>
    </source>
</evidence>
<dbReference type="GO" id="GO:0008380">
    <property type="term" value="P:RNA splicing"/>
    <property type="evidence" value="ECO:0007669"/>
    <property type="project" value="UniProtKB-KW"/>
</dbReference>
<evidence type="ECO:0000256" key="1">
    <source>
        <dbReference type="ARBA" id="ARBA00022664"/>
    </source>
</evidence>
<organism evidence="7">
    <name type="scientific">Micromonas pusilla</name>
    <name type="common">Picoplanktonic green alga</name>
    <name type="synonym">Chromulina pusilla</name>
    <dbReference type="NCBI Taxonomy" id="38833"/>
    <lineage>
        <taxon>Eukaryota</taxon>
        <taxon>Viridiplantae</taxon>
        <taxon>Chlorophyta</taxon>
        <taxon>Mamiellophyceae</taxon>
        <taxon>Mamiellales</taxon>
        <taxon>Mamiellaceae</taxon>
        <taxon>Micromonas</taxon>
    </lineage>
</organism>
<dbReference type="Gene3D" id="3.30.70.330">
    <property type="match status" value="2"/>
</dbReference>
<feature type="compositionally biased region" description="Basic residues" evidence="5">
    <location>
        <begin position="32"/>
        <end position="87"/>
    </location>
</feature>
<dbReference type="SUPFAM" id="SSF54928">
    <property type="entry name" value="RNA-binding domain, RBD"/>
    <property type="match status" value="2"/>
</dbReference>
<dbReference type="PROSITE" id="PS50102">
    <property type="entry name" value="RRM"/>
    <property type="match status" value="2"/>
</dbReference>
<dbReference type="GO" id="GO:0003723">
    <property type="term" value="F:RNA binding"/>
    <property type="evidence" value="ECO:0007669"/>
    <property type="project" value="UniProtKB-UniRule"/>
</dbReference>
<evidence type="ECO:0000256" key="4">
    <source>
        <dbReference type="PROSITE-ProRule" id="PRU00176"/>
    </source>
</evidence>
<dbReference type="SMART" id="SM00360">
    <property type="entry name" value="RRM"/>
    <property type="match status" value="2"/>
</dbReference>
<feature type="compositionally biased region" description="Low complexity" evidence="5">
    <location>
        <begin position="108"/>
        <end position="120"/>
    </location>
</feature>
<feature type="region of interest" description="Disordered" evidence="5">
    <location>
        <begin position="1"/>
        <end position="140"/>
    </location>
</feature>
<dbReference type="InterPro" id="IPR003954">
    <property type="entry name" value="RRM_euk-type"/>
</dbReference>
<feature type="region of interest" description="Disordered" evidence="5">
    <location>
        <begin position="278"/>
        <end position="302"/>
    </location>
</feature>
<dbReference type="AlphaFoldDB" id="A0A7S0KW93"/>
<sequence>MGRDYRREDDIHDRRHTDRGEERGRERMPSRDRRHGGSPRRHRSRDVDARHRHGNRRSSTPPRHRWRRRSRSRSRSRDSNRRRRRRSASSSSDYGGYVPRQRHRGKGNRASGAANGGAASQSLGLDKPAAQADPAITQAERQRRAQQWILEQQAASLNVVRADGSKEQGGNRLAREVYVGNLLVGVVNAESLRQFFDSSMAVAFPSDNPFVKPVIDVRMSHDLKFAFVELRTEEMATAALQLNGTNLCGRAMVIARPSGYVDSIAVAQLAASKLAESERQHDQQLTTATDVVDRQPTEKAKSEQSPVESCVVCLGNLVTESDLVAEEEYKDVCEDVLQECSKSGQVIELRIPRNSMDANIKCNAFVRFATAAEAKAAVDLFNGRKFDGRSVSAVLWPEEDFDELPPTS</sequence>
<protein>
    <recommendedName>
        <fullName evidence="6">RRM domain-containing protein</fullName>
    </recommendedName>
</protein>
<dbReference type="GO" id="GO:0006397">
    <property type="term" value="P:mRNA processing"/>
    <property type="evidence" value="ECO:0007669"/>
    <property type="project" value="UniProtKB-KW"/>
</dbReference>
<keyword evidence="3" id="KW-0508">mRNA splicing</keyword>
<gene>
    <name evidence="7" type="ORF">MSP1404_LOCUS11946</name>
</gene>
<keyword evidence="1" id="KW-0507">mRNA processing</keyword>
<evidence type="ECO:0000313" key="7">
    <source>
        <dbReference type="EMBL" id="CAD8594541.1"/>
    </source>
</evidence>
<feature type="compositionally biased region" description="Basic and acidic residues" evidence="5">
    <location>
        <begin position="1"/>
        <end position="31"/>
    </location>
</feature>
<feature type="compositionally biased region" description="Basic and acidic residues" evidence="5">
    <location>
        <begin position="291"/>
        <end position="302"/>
    </location>
</feature>
<evidence type="ECO:0000259" key="6">
    <source>
        <dbReference type="PROSITE" id="PS50102"/>
    </source>
</evidence>
<reference evidence="7" key="1">
    <citation type="submission" date="2021-01" db="EMBL/GenBank/DDBJ databases">
        <authorList>
            <person name="Corre E."/>
            <person name="Pelletier E."/>
            <person name="Niang G."/>
            <person name="Scheremetjew M."/>
            <person name="Finn R."/>
            <person name="Kale V."/>
            <person name="Holt S."/>
            <person name="Cochrane G."/>
            <person name="Meng A."/>
            <person name="Brown T."/>
            <person name="Cohen L."/>
        </authorList>
    </citation>
    <scope>NUCLEOTIDE SEQUENCE</scope>
    <source>
        <strain evidence="7">CCMP494</strain>
    </source>
</reference>
<proteinExistence type="predicted"/>
<feature type="domain" description="RRM" evidence="6">
    <location>
        <begin position="175"/>
        <end position="259"/>
    </location>
</feature>
<feature type="domain" description="RRM" evidence="6">
    <location>
        <begin position="310"/>
        <end position="391"/>
    </location>
</feature>
<name>A0A7S0KW93_MICPS</name>
<dbReference type="CDD" id="cd12232">
    <property type="entry name" value="RRM3_U2AF65"/>
    <property type="match status" value="1"/>
</dbReference>
<dbReference type="PANTHER" id="PTHR23139">
    <property type="entry name" value="RNA-BINDING PROTEIN"/>
    <property type="match status" value="1"/>
</dbReference>
<accession>A0A7S0KW93</accession>